<evidence type="ECO:0000313" key="2">
    <source>
        <dbReference type="EMBL" id="KAJ7767931.1"/>
    </source>
</evidence>
<dbReference type="InterPro" id="IPR011990">
    <property type="entry name" value="TPR-like_helical_dom_sf"/>
</dbReference>
<evidence type="ECO:0000313" key="3">
    <source>
        <dbReference type="Proteomes" id="UP001215280"/>
    </source>
</evidence>
<protein>
    <submittedName>
        <fullName evidence="2">CHAT domain-containing protein</fullName>
    </submittedName>
</protein>
<feature type="domain" description="CHAT" evidence="1">
    <location>
        <begin position="1075"/>
        <end position="1360"/>
    </location>
</feature>
<dbReference type="EMBL" id="JARJLG010000029">
    <property type="protein sequence ID" value="KAJ7767931.1"/>
    <property type="molecule type" value="Genomic_DNA"/>
</dbReference>
<comment type="caution">
    <text evidence="2">The sequence shown here is derived from an EMBL/GenBank/DDBJ whole genome shotgun (WGS) entry which is preliminary data.</text>
</comment>
<proteinExistence type="predicted"/>
<dbReference type="Proteomes" id="UP001215280">
    <property type="component" value="Unassembled WGS sequence"/>
</dbReference>
<name>A0AAD7JRE1_9AGAR</name>
<dbReference type="Pfam" id="PF12770">
    <property type="entry name" value="CHAT"/>
    <property type="match status" value="1"/>
</dbReference>
<organism evidence="2 3">
    <name type="scientific">Mycena maculata</name>
    <dbReference type="NCBI Taxonomy" id="230809"/>
    <lineage>
        <taxon>Eukaryota</taxon>
        <taxon>Fungi</taxon>
        <taxon>Dikarya</taxon>
        <taxon>Basidiomycota</taxon>
        <taxon>Agaricomycotina</taxon>
        <taxon>Agaricomycetes</taxon>
        <taxon>Agaricomycetidae</taxon>
        <taxon>Agaricales</taxon>
        <taxon>Marasmiineae</taxon>
        <taxon>Mycenaceae</taxon>
        <taxon>Mycena</taxon>
    </lineage>
</organism>
<dbReference type="Gene3D" id="1.25.40.10">
    <property type="entry name" value="Tetratricopeptide repeat domain"/>
    <property type="match status" value="3"/>
</dbReference>
<sequence length="1361" mass="150516">MPETVHLHDILVNSLSGRHKDLPADMKMSVQLIVNGHIFLEAVPVDTEPSRNHWKLKIDCKIPQHALSVLIAVMRHSESEGIRLVGWIEVRRGQALISARENTPFHLEIVKVNQDGPSLELSAGFTVSKSFSADIYNIDTLDILDNQIGHDSQIILNRLMWMFHHTSAANRLDRLEFWVMHERILFLAPQKSRAMFLSLLGKICSERWEASPMVEDFNQAVSAHQDALRDDPDCFSSSSGLSSIFRGRFEQLGDVGDINESVSVMEACISLIPDGGGERPLLLNCLAMSLYRRFERLGQLDDINRSIAVVDEAVALTPDSNHLKPAMLSQLGLLLCRRFKRFGDLSDLNKSILKGEDAIHLTRDDDPRLLGTLAISLLRHFEHFGELSSLNRSILMLKHSLCLTPPGDSTRSSGLVNLGQALLTRFHKLSDIGDLNQSVSFQEEAAHLIPDGHINKPPCLYNLGNSLLARFRQLHNHSDLDHSILVYETSVHLTPDSHPDKPSRLENLGECLCERFEQLGEISDLNKSLEMRQNALILTPEGHPDRSPRMYNVGTSFSLRFQRLGDINDLNSCIRIGDEALCLTPDDHPKRPLWLSLLGSSLLSRFERFGDLSDLNRSVVFHEDALCQTPEGDTGKPTWLSSLGASLKARFEQLGDLDDLNHSVSVFEDAIGLTPEGHPDKAGWLNNLATSLNNRFKRLGNIDDLEKSISMAEDASHLISASHPDRPTLLNNFSLLLFSRFERLGDTNDLNMSVSIEEEAIHLTPAGHPDMPARLNNLGAFLYCRFRRLGDTSDLNRSLLMGEDALAHAACSATGLPSIRFRAASMWARSARSGEHPSLLEAYRVALDILPELAWLGSSIRDRHHNLPEAGRLVRDAAAAAAASGSPDKAVEWLEQGRSIIWGQVLNLRTCKAVETLRKNHPMLADKFVFLSAQLDAAHTGGGSLAVVDTAAGQSLTRRSHDHVIEREQVLQEIRRLEGFDRFLLPKQIRELSQATQGGPVVILNITDNQCDALTLTPGPDNEVGHITLPGFTMQDAESLARSLDRLVHHPGRSERLLGKLEGQQNIEDEFAHILSELWVHMVKPVLEALGITASSTQNQRIWWCPTGPLTFLPIHAAGIYGENEVFGSKLSDFVISSYTPSLTALIRGFRPRSQSHEELRLLAVAQPSAYGQVHIPGTREEINHIQLHARGKVSVLQLEEDAATVASVQEGMKSSAWVHFACHGVQDTIDPTESALLLAGSSRLTLSSIIKVSLPHADLAFLSACQTATGDKGLQEESVHLAAGMLLAGYRGVIATMWTIMDNDGPQVASNVYEHLFKTAPPDSSRAAEASHLAVQNLRQGSDGKRKSFLDWVPFIHVGV</sequence>
<evidence type="ECO:0000259" key="1">
    <source>
        <dbReference type="Pfam" id="PF12770"/>
    </source>
</evidence>
<keyword evidence="3" id="KW-1185">Reference proteome</keyword>
<dbReference type="PANTHER" id="PTHR19959:SF119">
    <property type="entry name" value="FUNGAL LIPASE-LIKE DOMAIN-CONTAINING PROTEIN"/>
    <property type="match status" value="1"/>
</dbReference>
<reference evidence="2" key="1">
    <citation type="submission" date="2023-03" db="EMBL/GenBank/DDBJ databases">
        <title>Massive genome expansion in bonnet fungi (Mycena s.s.) driven by repeated elements and novel gene families across ecological guilds.</title>
        <authorList>
            <consortium name="Lawrence Berkeley National Laboratory"/>
            <person name="Harder C.B."/>
            <person name="Miyauchi S."/>
            <person name="Viragh M."/>
            <person name="Kuo A."/>
            <person name="Thoen E."/>
            <person name="Andreopoulos B."/>
            <person name="Lu D."/>
            <person name="Skrede I."/>
            <person name="Drula E."/>
            <person name="Henrissat B."/>
            <person name="Morin E."/>
            <person name="Kohler A."/>
            <person name="Barry K."/>
            <person name="LaButti K."/>
            <person name="Morin E."/>
            <person name="Salamov A."/>
            <person name="Lipzen A."/>
            <person name="Mereny Z."/>
            <person name="Hegedus B."/>
            <person name="Baldrian P."/>
            <person name="Stursova M."/>
            <person name="Weitz H."/>
            <person name="Taylor A."/>
            <person name="Grigoriev I.V."/>
            <person name="Nagy L.G."/>
            <person name="Martin F."/>
            <person name="Kauserud H."/>
        </authorList>
    </citation>
    <scope>NUCLEOTIDE SEQUENCE</scope>
    <source>
        <strain evidence="2">CBHHK188m</strain>
    </source>
</reference>
<dbReference type="PANTHER" id="PTHR19959">
    <property type="entry name" value="KINESIN LIGHT CHAIN"/>
    <property type="match status" value="1"/>
</dbReference>
<gene>
    <name evidence="2" type="ORF">DFH07DRAFT_880826</name>
</gene>
<dbReference type="InterPro" id="IPR024983">
    <property type="entry name" value="CHAT_dom"/>
</dbReference>
<accession>A0AAD7JRE1</accession>